<feature type="domain" description="Ig-like" evidence="1">
    <location>
        <begin position="22"/>
        <end position="99"/>
    </location>
</feature>
<sequence length="107" mass="11412">MFSEASLTSGSAATLDLGFNIPPPIKTVTVEGSRLLIPCEPIRGEKGLPNVTWTNEESLVNEPRRHVLTNGTLLITEVRASDAGQYRCVLRQGTRAVLSAPAGLVLA</sequence>
<feature type="non-terminal residue" evidence="2">
    <location>
        <position position="107"/>
    </location>
</feature>
<dbReference type="SMART" id="SM00408">
    <property type="entry name" value="IGc2"/>
    <property type="match status" value="1"/>
</dbReference>
<dbReference type="Proteomes" id="UP000283509">
    <property type="component" value="Unassembled WGS sequence"/>
</dbReference>
<dbReference type="InterPro" id="IPR036179">
    <property type="entry name" value="Ig-like_dom_sf"/>
</dbReference>
<protein>
    <submittedName>
        <fullName evidence="2">Muscle, skeletal receptor tyrosine protein kinase</fullName>
    </submittedName>
</protein>
<name>A0A3R7M095_PENVA</name>
<dbReference type="GO" id="GO:0016301">
    <property type="term" value="F:kinase activity"/>
    <property type="evidence" value="ECO:0007669"/>
    <property type="project" value="UniProtKB-KW"/>
</dbReference>
<reference evidence="2 3" key="1">
    <citation type="submission" date="2018-04" db="EMBL/GenBank/DDBJ databases">
        <authorList>
            <person name="Zhang X."/>
            <person name="Yuan J."/>
            <person name="Li F."/>
            <person name="Xiang J."/>
        </authorList>
    </citation>
    <scope>NUCLEOTIDE SEQUENCE [LARGE SCALE GENOMIC DNA]</scope>
    <source>
        <tissue evidence="2">Muscle</tissue>
    </source>
</reference>
<reference evidence="2 3" key="2">
    <citation type="submission" date="2019-01" db="EMBL/GenBank/DDBJ databases">
        <title>The decoding of complex shrimp genome reveals the adaptation for benthos swimmer, frequently molting mechanism and breeding impact on genome.</title>
        <authorList>
            <person name="Sun Y."/>
            <person name="Gao Y."/>
            <person name="Yu Y."/>
        </authorList>
    </citation>
    <scope>NUCLEOTIDE SEQUENCE [LARGE SCALE GENOMIC DNA]</scope>
    <source>
        <tissue evidence="2">Muscle</tissue>
    </source>
</reference>
<dbReference type="SMART" id="SM00409">
    <property type="entry name" value="IG"/>
    <property type="match status" value="1"/>
</dbReference>
<evidence type="ECO:0000313" key="2">
    <source>
        <dbReference type="EMBL" id="ROT68080.1"/>
    </source>
</evidence>
<dbReference type="EMBL" id="QCYY01002721">
    <property type="protein sequence ID" value="ROT68080.1"/>
    <property type="molecule type" value="Genomic_DNA"/>
</dbReference>
<evidence type="ECO:0000259" key="1">
    <source>
        <dbReference type="PROSITE" id="PS50835"/>
    </source>
</evidence>
<keyword evidence="3" id="KW-1185">Reference proteome</keyword>
<dbReference type="STRING" id="6689.A0A3R7M095"/>
<keyword evidence="2" id="KW-0675">Receptor</keyword>
<proteinExistence type="predicted"/>
<dbReference type="InterPro" id="IPR013783">
    <property type="entry name" value="Ig-like_fold"/>
</dbReference>
<dbReference type="SUPFAM" id="SSF48726">
    <property type="entry name" value="Immunoglobulin"/>
    <property type="match status" value="1"/>
</dbReference>
<organism evidence="2 3">
    <name type="scientific">Penaeus vannamei</name>
    <name type="common">Whiteleg shrimp</name>
    <name type="synonym">Litopenaeus vannamei</name>
    <dbReference type="NCBI Taxonomy" id="6689"/>
    <lineage>
        <taxon>Eukaryota</taxon>
        <taxon>Metazoa</taxon>
        <taxon>Ecdysozoa</taxon>
        <taxon>Arthropoda</taxon>
        <taxon>Crustacea</taxon>
        <taxon>Multicrustacea</taxon>
        <taxon>Malacostraca</taxon>
        <taxon>Eumalacostraca</taxon>
        <taxon>Eucarida</taxon>
        <taxon>Decapoda</taxon>
        <taxon>Dendrobranchiata</taxon>
        <taxon>Penaeoidea</taxon>
        <taxon>Penaeidae</taxon>
        <taxon>Penaeus</taxon>
    </lineage>
</organism>
<comment type="caution">
    <text evidence="2">The sequence shown here is derived from an EMBL/GenBank/DDBJ whole genome shotgun (WGS) entry which is preliminary data.</text>
</comment>
<keyword evidence="2" id="KW-0418">Kinase</keyword>
<dbReference type="InterPro" id="IPR007110">
    <property type="entry name" value="Ig-like_dom"/>
</dbReference>
<dbReference type="AlphaFoldDB" id="A0A3R7M095"/>
<dbReference type="Gene3D" id="2.60.40.10">
    <property type="entry name" value="Immunoglobulins"/>
    <property type="match status" value="1"/>
</dbReference>
<dbReference type="InterPro" id="IPR003598">
    <property type="entry name" value="Ig_sub2"/>
</dbReference>
<evidence type="ECO:0000313" key="3">
    <source>
        <dbReference type="Proteomes" id="UP000283509"/>
    </source>
</evidence>
<dbReference type="PROSITE" id="PS50835">
    <property type="entry name" value="IG_LIKE"/>
    <property type="match status" value="1"/>
</dbReference>
<dbReference type="OrthoDB" id="6138780at2759"/>
<keyword evidence="2" id="KW-0808">Transferase</keyword>
<accession>A0A3R7M095</accession>
<gene>
    <name evidence="2" type="ORF">C7M84_013795</name>
</gene>
<dbReference type="InterPro" id="IPR003599">
    <property type="entry name" value="Ig_sub"/>
</dbReference>
<dbReference type="Pfam" id="PF13927">
    <property type="entry name" value="Ig_3"/>
    <property type="match status" value="1"/>
</dbReference>